<sequence>MREQDIKQIVAKVLEELKDQVGSLEKSRTNQASYCYGDVDDAVEMAVKAQKIWQWEYSLEEKKRIIDGLKKFLLDYVEELAVLAVEDTDMGRVDDKIAKNKLAIEKTPGPEFFTTKATSGDNGLVLEELSPFGVIASITPSTNPTASVINNTICMISGGNAVVFAPHPSAVKCSLRSCELINQYLTSQGVPTGLVSSLSIATLENAQKLMTHKDVRLISATGGPGVVKAALSSGKPAIGAGPGNPPVIVDETAHLEKTAKDVIAGCSFDNNLPCIAEKELIVVNCVADQLKRYMLENGAFELKGGDVEKLKKLVLTEDGKPNKSYVGKDAVRILADIGIKVPESIRVILVEAEEKDPLVQEEMLMPVLPMVRVSDFEEGLMMALRVEHGFRHSAAIHSTNIDNMSRMARAMETTIFTKNAPSFASIGFGGDCPTAFTIATTTGQGPTTPLSFCRVRRCLLHGAFRIV</sequence>
<evidence type="ECO:0000313" key="4">
    <source>
        <dbReference type="EMBL" id="AER65953.1"/>
    </source>
</evidence>
<dbReference type="SUPFAM" id="SSF53720">
    <property type="entry name" value="ALDH-like"/>
    <property type="match status" value="1"/>
</dbReference>
<evidence type="ECO:0000256" key="2">
    <source>
        <dbReference type="ARBA" id="ARBA00023027"/>
    </source>
</evidence>
<dbReference type="PIRSF" id="PIRSF036410">
    <property type="entry name" value="EutE_PduP"/>
    <property type="match status" value="1"/>
</dbReference>
<dbReference type="GO" id="GO:0008774">
    <property type="term" value="F:acetaldehyde dehydrogenase (acetylating) activity"/>
    <property type="evidence" value="ECO:0007669"/>
    <property type="project" value="InterPro"/>
</dbReference>
<dbReference type="InterPro" id="IPR016161">
    <property type="entry name" value="Ald_DH/histidinol_DH"/>
</dbReference>
<name>G7V6C4_THELD</name>
<accession>G7V6C4</accession>
<feature type="domain" description="Aldehyde dehydrogenase" evidence="3">
    <location>
        <begin position="348"/>
        <end position="422"/>
    </location>
</feature>
<dbReference type="InterPro" id="IPR016162">
    <property type="entry name" value="Ald_DH_N"/>
</dbReference>
<feature type="domain" description="Aldehyde dehydrogenase" evidence="3">
    <location>
        <begin position="38"/>
        <end position="296"/>
    </location>
</feature>
<reference evidence="5" key="1">
    <citation type="submission" date="2011-10" db="EMBL/GenBank/DDBJ databases">
        <title>The complete genome of chromosome of Thermovirga lienii DSM 17291.</title>
        <authorList>
            <consortium name="US DOE Joint Genome Institute (JGI-PGF)"/>
            <person name="Lucas S."/>
            <person name="Copeland A."/>
            <person name="Lapidus A."/>
            <person name="Glavina del Rio T."/>
            <person name="Dalin E."/>
            <person name="Tice H."/>
            <person name="Bruce D."/>
            <person name="Goodwin L."/>
            <person name="Pitluck S."/>
            <person name="Peters L."/>
            <person name="Mikhailova N."/>
            <person name="Saunders E."/>
            <person name="Kyrpides N."/>
            <person name="Mavromatis K."/>
            <person name="Ivanova N."/>
            <person name="Last F.I."/>
            <person name="Brettin T."/>
            <person name="Detter J.C."/>
            <person name="Han C."/>
            <person name="Larimer F."/>
            <person name="Land M."/>
            <person name="Hauser L."/>
            <person name="Markowitz V."/>
            <person name="Cheng J.-F."/>
            <person name="Hugenholtz P."/>
            <person name="Woyke T."/>
            <person name="Wu D."/>
            <person name="Spring S."/>
            <person name="Schroeder M."/>
            <person name="Brambilla E.-M."/>
            <person name="Klenk H.-P."/>
            <person name="Eisen J.A."/>
        </authorList>
    </citation>
    <scope>NUCLEOTIDE SEQUENCE [LARGE SCALE GENOMIC DNA]</scope>
    <source>
        <strain evidence="5">ATCC BAA-1197 / DSM 17291 / Cas60314</strain>
    </source>
</reference>
<keyword evidence="1" id="KW-0560">Oxidoreductase</keyword>
<dbReference type="NCBIfam" id="NF011927">
    <property type="entry name" value="PRK15398.1"/>
    <property type="match status" value="1"/>
</dbReference>
<dbReference type="KEGG" id="tli:Tlie_0209"/>
<reference evidence="4 5" key="2">
    <citation type="journal article" date="2012" name="Stand. Genomic Sci.">
        <title>Genome sequence of the moderately thermophilic, amino-acid-degrading and sulfur-reducing bacterium Thermovirga lienii type strain (Cas60314(T)).</title>
        <authorList>
            <person name="Goker M."/>
            <person name="Saunders E."/>
            <person name="Lapidus A."/>
            <person name="Nolan M."/>
            <person name="Lucas S."/>
            <person name="Hammon N."/>
            <person name="Deshpande S."/>
            <person name="Cheng J.F."/>
            <person name="Han C."/>
            <person name="Tapia R."/>
            <person name="Goodwin L.A."/>
            <person name="Pitluck S."/>
            <person name="Liolios K."/>
            <person name="Mavromatis K."/>
            <person name="Pagani I."/>
            <person name="Ivanova N."/>
            <person name="Mikhailova N."/>
            <person name="Pati A."/>
            <person name="Chen A."/>
            <person name="Palaniappan K."/>
            <person name="Land M."/>
            <person name="Chang Y.J."/>
            <person name="Jeffries C.D."/>
            <person name="Brambilla E.M."/>
            <person name="Rohde M."/>
            <person name="Spring S."/>
            <person name="Detter J.C."/>
            <person name="Woyke T."/>
            <person name="Bristow J."/>
            <person name="Eisen J.A."/>
            <person name="Markowitz V."/>
            <person name="Hugenholtz P."/>
            <person name="Kyrpides N.C."/>
            <person name="Klenk H.P."/>
        </authorList>
    </citation>
    <scope>NUCLEOTIDE SEQUENCE [LARGE SCALE GENOMIC DNA]</scope>
    <source>
        <strain evidence="5">ATCC BAA-1197 / DSM 17291 / Cas60314</strain>
    </source>
</reference>
<evidence type="ECO:0000256" key="1">
    <source>
        <dbReference type="ARBA" id="ARBA00023002"/>
    </source>
</evidence>
<protein>
    <submittedName>
        <fullName evidence="4">Aldehyde Dehydrogenase</fullName>
    </submittedName>
</protein>
<keyword evidence="5" id="KW-1185">Reference proteome</keyword>
<proteinExistence type="predicted"/>
<dbReference type="InterPro" id="IPR015590">
    <property type="entry name" value="Aldehyde_DH_dom"/>
</dbReference>
<organism evidence="4 5">
    <name type="scientific">Thermovirga lienii (strain ATCC BAA-1197 / DSM 17291 / Cas60314)</name>
    <dbReference type="NCBI Taxonomy" id="580340"/>
    <lineage>
        <taxon>Bacteria</taxon>
        <taxon>Thermotogati</taxon>
        <taxon>Synergistota</taxon>
        <taxon>Synergistia</taxon>
        <taxon>Synergistales</taxon>
        <taxon>Thermovirgaceae</taxon>
        <taxon>Thermovirga</taxon>
    </lineage>
</organism>
<evidence type="ECO:0000313" key="5">
    <source>
        <dbReference type="Proteomes" id="UP000005868"/>
    </source>
</evidence>
<dbReference type="InterPro" id="IPR012408">
    <property type="entry name" value="Acetald_propionald_DH-rel"/>
</dbReference>
<dbReference type="Gene3D" id="3.40.309.10">
    <property type="entry name" value="Aldehyde Dehydrogenase, Chain A, domain 2"/>
    <property type="match status" value="1"/>
</dbReference>
<dbReference type="InterPro" id="IPR016163">
    <property type="entry name" value="Ald_DH_C"/>
</dbReference>
<dbReference type="STRING" id="580340.Tlie_0209"/>
<dbReference type="Gene3D" id="3.40.605.10">
    <property type="entry name" value="Aldehyde Dehydrogenase, Chain A, domain 1"/>
    <property type="match status" value="1"/>
</dbReference>
<dbReference type="Proteomes" id="UP000005868">
    <property type="component" value="Chromosome"/>
</dbReference>
<dbReference type="AlphaFoldDB" id="G7V6C4"/>
<dbReference type="PANTHER" id="PTHR11699">
    <property type="entry name" value="ALDEHYDE DEHYDROGENASE-RELATED"/>
    <property type="match status" value="1"/>
</dbReference>
<keyword evidence="2" id="KW-0520">NAD</keyword>
<dbReference type="Pfam" id="PF00171">
    <property type="entry name" value="Aldedh"/>
    <property type="match status" value="2"/>
</dbReference>
<gene>
    <name evidence="4" type="ordered locus">Tlie_0209</name>
</gene>
<dbReference type="EMBL" id="CP003096">
    <property type="protein sequence ID" value="AER65953.1"/>
    <property type="molecule type" value="Genomic_DNA"/>
</dbReference>
<dbReference type="eggNOG" id="COG1012">
    <property type="taxonomic scope" value="Bacteria"/>
</dbReference>
<dbReference type="HOGENOM" id="CLU_028794_1_0_0"/>
<evidence type="ECO:0000259" key="3">
    <source>
        <dbReference type="Pfam" id="PF00171"/>
    </source>
</evidence>